<evidence type="ECO:0000313" key="1">
    <source>
        <dbReference type="EMBL" id="KAK4499493.1"/>
    </source>
</evidence>
<accession>A0ABR0EEJ1</accession>
<organism evidence="1 2">
    <name type="scientific">Zasmidium cellare</name>
    <name type="common">Wine cellar mold</name>
    <name type="synonym">Racodium cellare</name>
    <dbReference type="NCBI Taxonomy" id="395010"/>
    <lineage>
        <taxon>Eukaryota</taxon>
        <taxon>Fungi</taxon>
        <taxon>Dikarya</taxon>
        <taxon>Ascomycota</taxon>
        <taxon>Pezizomycotina</taxon>
        <taxon>Dothideomycetes</taxon>
        <taxon>Dothideomycetidae</taxon>
        <taxon>Mycosphaerellales</taxon>
        <taxon>Mycosphaerellaceae</taxon>
        <taxon>Zasmidium</taxon>
    </lineage>
</organism>
<gene>
    <name evidence="1" type="ORF">PRZ48_010008</name>
</gene>
<comment type="caution">
    <text evidence="1">The sequence shown here is derived from an EMBL/GenBank/DDBJ whole genome shotgun (WGS) entry which is preliminary data.</text>
</comment>
<proteinExistence type="predicted"/>
<dbReference type="EMBL" id="JAXOVC010000007">
    <property type="protein sequence ID" value="KAK4499493.1"/>
    <property type="molecule type" value="Genomic_DNA"/>
</dbReference>
<protein>
    <submittedName>
        <fullName evidence="1">Uncharacterized protein</fullName>
    </submittedName>
</protein>
<reference evidence="1 2" key="1">
    <citation type="journal article" date="2023" name="G3 (Bethesda)">
        <title>A chromosome-level genome assembly of Zasmidium syzygii isolated from banana leaves.</title>
        <authorList>
            <person name="van Westerhoven A.C."/>
            <person name="Mehrabi R."/>
            <person name="Talebi R."/>
            <person name="Steentjes M.B.F."/>
            <person name="Corcolon B."/>
            <person name="Chong P.A."/>
            <person name="Kema G.H.J."/>
            <person name="Seidl M.F."/>
        </authorList>
    </citation>
    <scope>NUCLEOTIDE SEQUENCE [LARGE SCALE GENOMIC DNA]</scope>
    <source>
        <strain evidence="1 2">P124</strain>
    </source>
</reference>
<dbReference type="Proteomes" id="UP001305779">
    <property type="component" value="Unassembled WGS sequence"/>
</dbReference>
<keyword evidence="2" id="KW-1185">Reference proteome</keyword>
<evidence type="ECO:0000313" key="2">
    <source>
        <dbReference type="Proteomes" id="UP001305779"/>
    </source>
</evidence>
<name>A0ABR0EEJ1_ZASCE</name>
<sequence>MSSRAPYTRSAARKDRDKQTELRNEVYGLLLKCDKPISMTYDPLDRPHPLLLVNKEVRSEGRQHLRNLYQSFVLECAERVHCAAANIFYGENVFAFDNGLWSIRGLEYIDPEHVRSLRNIVLEERKSRLPRRVGHVWHCSTKIELDFSLVRFGAEKAVKRSIDQKCQVCIKQSEVVYKNVVEAIGSMESRDGKPLVTREKLEEIIIAAGLV</sequence>